<protein>
    <submittedName>
        <fullName evidence="1">MATE family efflux transporter</fullName>
    </submittedName>
</protein>
<sequence>MKEKENRDEKGVSGSCVLKTLWLLAVPITLQSFITSSLNLVDNMMVGNLGEASIAAVGLANQYIFIFTLCLMGVNAGASVFMSQLWGKQELKGIKTFLGVDMTVGFMASLLFGIGAFSFPEVIMGVLSKDREVIRLGADYLRIVAMSCLFMNFTQGYSSALRSTEQTKVPMFASLIGVLANAFLNWVFIFGNLGMPKMGVKGAALATTLARLLEMTFIISVVYFSKNKVAAHIKELFSFNMECLKKYFITSWSVIANELIFSIGLTFYSIAYARIGTNAVATMQIATTLNNMFMIFLIGIATAAAIMIGNSIGAGKEERARTYSVHVGKLTPLVGVLLGVFIWFLAPFIVSFFKVQPETYRDTVSVLRIMALFLPLRAFNMVMIVGVFRGGGDTLYSMLVQAGTIWLYSVPLSFIGALILKLPVYGVFFLICTEEIIKMLFELSRLKSGKWLKNLV</sequence>
<proteinExistence type="predicted"/>
<gene>
    <name evidence="1" type="ORF">CS063_11045</name>
</gene>
<dbReference type="Proteomes" id="UP000224460">
    <property type="component" value="Unassembled WGS sequence"/>
</dbReference>
<reference evidence="1" key="1">
    <citation type="submission" date="2017-10" db="EMBL/GenBank/DDBJ databases">
        <title>Genome sequence of cellulolytic Lachnospiraceae bacterium XHS1971 isolated from hotspring sediment.</title>
        <authorList>
            <person name="Vasudevan G."/>
            <person name="Joshi A.J."/>
            <person name="Hivarkar S."/>
            <person name="Lanjekar V.B."/>
            <person name="Dhakephalkar P.K."/>
            <person name="Dagar S."/>
        </authorList>
    </citation>
    <scope>NUCLEOTIDE SEQUENCE</scope>
    <source>
        <strain evidence="1">XHS1971</strain>
    </source>
</reference>
<dbReference type="EMBL" id="PEDL01000011">
    <property type="protein sequence ID" value="PHV70406.1"/>
    <property type="molecule type" value="Genomic_DNA"/>
</dbReference>
<name>A0AC61DCF4_9FIRM</name>
<organism evidence="1 2">
    <name type="scientific">Sporanaerobium hydrogeniformans</name>
    <dbReference type="NCBI Taxonomy" id="3072179"/>
    <lineage>
        <taxon>Bacteria</taxon>
        <taxon>Bacillati</taxon>
        <taxon>Bacillota</taxon>
        <taxon>Clostridia</taxon>
        <taxon>Lachnospirales</taxon>
        <taxon>Lachnospiraceae</taxon>
        <taxon>Sporanaerobium</taxon>
    </lineage>
</organism>
<evidence type="ECO:0000313" key="2">
    <source>
        <dbReference type="Proteomes" id="UP000224460"/>
    </source>
</evidence>
<keyword evidence="2" id="KW-1185">Reference proteome</keyword>
<evidence type="ECO:0000313" key="1">
    <source>
        <dbReference type="EMBL" id="PHV70406.1"/>
    </source>
</evidence>
<comment type="caution">
    <text evidence="1">The sequence shown here is derived from an EMBL/GenBank/DDBJ whole genome shotgun (WGS) entry which is preliminary data.</text>
</comment>
<accession>A0AC61DCF4</accession>